<evidence type="ECO:0000256" key="1">
    <source>
        <dbReference type="ARBA" id="ARBA00004170"/>
    </source>
</evidence>
<comment type="subcellular location">
    <subcellularLocation>
        <location evidence="1">Membrane</location>
        <topology evidence="1">Peripheral membrane protein</topology>
    </subcellularLocation>
</comment>
<dbReference type="PIR" id="T28230">
    <property type="entry name" value="T28230"/>
</dbReference>
<accession>Q9YW23</accession>
<reference evidence="5 6" key="1">
    <citation type="journal article" date="1999" name="J. Virol.">
        <title>The genome of Melanoplus sanguinipes entomopoxvirus.</title>
        <authorList>
            <person name="Afonso C.L."/>
            <person name="Tulman E.R."/>
            <person name="Lu Z."/>
            <person name="Oma E."/>
            <person name="Kutish G.F."/>
            <person name="Rock D.L."/>
        </authorList>
    </citation>
    <scope>NUCLEOTIDE SEQUENCE [LARGE SCALE GENOMIC DNA]</scope>
    <source>
        <strain evidence="5">Tucson</strain>
    </source>
</reference>
<dbReference type="GO" id="GO:0016020">
    <property type="term" value="C:membrane"/>
    <property type="evidence" value="ECO:0007669"/>
    <property type="project" value="UniProtKB-SubCell"/>
</dbReference>
<dbReference type="RefSeq" id="NP_048140.1">
    <property type="nucleotide sequence ID" value="NC_001993.1"/>
</dbReference>
<dbReference type="KEGG" id="vg:1449809"/>
<proteinExistence type="predicted"/>
<dbReference type="Pfam" id="PF03340">
    <property type="entry name" value="Pox_Rif"/>
    <property type="match status" value="1"/>
</dbReference>
<dbReference type="Proteomes" id="UP000172353">
    <property type="component" value="Segment"/>
</dbReference>
<dbReference type="GeneID" id="1449809"/>
<evidence type="ECO:0000256" key="3">
    <source>
        <dbReference type="ARBA" id="ARBA00032040"/>
    </source>
</evidence>
<dbReference type="GO" id="GO:0046677">
    <property type="term" value="P:response to antibiotic"/>
    <property type="evidence" value="ECO:0007669"/>
    <property type="project" value="InterPro"/>
</dbReference>
<dbReference type="EMBL" id="AF063866">
    <property type="protein sequence ID" value="AAC97814.1"/>
    <property type="molecule type" value="Genomic_DNA"/>
</dbReference>
<evidence type="ECO:0000313" key="6">
    <source>
        <dbReference type="Proteomes" id="UP000172353"/>
    </source>
</evidence>
<organism evidence="5 6">
    <name type="scientific">Melanoplus sanguinipes entomopoxvirus</name>
    <name type="common">MsEPV</name>
    <dbReference type="NCBI Taxonomy" id="83191"/>
    <lineage>
        <taxon>Viruses</taxon>
        <taxon>Varidnaviria</taxon>
        <taxon>Bamfordvirae</taxon>
        <taxon>Nucleocytoviricota</taxon>
        <taxon>Pokkesviricetes</taxon>
        <taxon>Chitovirales</taxon>
        <taxon>Poxviridae</taxon>
        <taxon>Entomopoxvirinae</taxon>
        <taxon>Deltaentomopoxvirus</taxon>
        <taxon>Deltaentomopoxvirus msanguinipes</taxon>
    </lineage>
</organism>
<evidence type="ECO:0000256" key="2">
    <source>
        <dbReference type="ARBA" id="ARBA00023136"/>
    </source>
</evidence>
<evidence type="ECO:0000256" key="4">
    <source>
        <dbReference type="ARBA" id="ARBA00032479"/>
    </source>
</evidence>
<protein>
    <recommendedName>
        <fullName evidence="4">62 kDa protein</fullName>
    </recommendedName>
    <alternativeName>
        <fullName evidence="3">Rifampicin resistance protein</fullName>
    </alternativeName>
</protein>
<gene>
    <name evidence="5" type="primary">MSV069</name>
</gene>
<organismHost>
    <name type="scientific">Melanoplus sanguinipes</name>
    <name type="common">Migratory grasshopper</name>
    <dbReference type="NCBI Taxonomy" id="65742"/>
</organismHost>
<dbReference type="InterPro" id="IPR005008">
    <property type="entry name" value="Poxvirus_Rif-R"/>
</dbReference>
<dbReference type="OrthoDB" id="2466at10239"/>
<sequence>MNRSLILYDNSNSSRLNIYTLQCNEGNYNIPYQFTSSSSVYENGYLIYKITDSKLEGCNNFGLIITLPEIKGIGSIRYQSNFVYKLIEEFVIETIDNDSTVNTIIKKSGLELLFEFNRSGSKYSKIIGNNIDLCSFNTGYTADDIIFTSREIYFPLITIFDNQFINPHTCLRLFPKTKLQIKLKLTDFKNVMVYDKIYLKNSLKNITNIDLQPYISFTGYNTTGSEIKNRFLEELVLTQDNCTTNCNKKIYYTPDFSSITNVLWSIKVDNFNGKSFISYPNYPETEESFIKSYVDKILQDLLIVDFNNNFYAKRKFDNKKCKFVEIKPFDVVKHDVNNQCIINIKGIPEGMKLYYHKNILSFSRRNKNDEYNISNKFKYILGEYLEKEDRIYFIDVKHDISISDVSIPIEIWNAEENTSTGDLRSDKMKEMDVIVYDNFIFGMDFISKDLGIFTSTLKTNSNETIHDINSDRPNYEFYLNSNCVYPVTPINDESYPSIFIHRFNQHSILLSEPSRLIADNDKNFRRISICINWKHYPDTDPRSLFKQYMIIGMTIVKKVTYDNNIINVHIVDERK</sequence>
<evidence type="ECO:0000313" key="5">
    <source>
        <dbReference type="EMBL" id="AAC97814.1"/>
    </source>
</evidence>
<keyword evidence="2" id="KW-0472">Membrane</keyword>
<name>Q9YW23_MSEPV</name>
<keyword evidence="6" id="KW-1185">Reference proteome</keyword>